<organism evidence="2 3">
    <name type="scientific">Candidatus Giovannonibacteria bacterium RIFCSPHIGHO2_02_FULL_46_20</name>
    <dbReference type="NCBI Taxonomy" id="1798338"/>
    <lineage>
        <taxon>Bacteria</taxon>
        <taxon>Candidatus Giovannoniibacteriota</taxon>
    </lineage>
</organism>
<feature type="transmembrane region" description="Helical" evidence="1">
    <location>
        <begin position="69"/>
        <end position="91"/>
    </location>
</feature>
<gene>
    <name evidence="2" type="ORF">A3J56_03370</name>
</gene>
<name>A0A1F5WFW1_9BACT</name>
<keyword evidence="1" id="KW-0472">Membrane</keyword>
<sequence>MYLAFWREKNSRVDSIIFIIKFNKNIKYMMKTLKYKAIGAGLLLLPMVASAQATETFFEKVQSLINSSIGLLLGIATLVFLVGVIQFVIAGGDEKKVAGAKTFMLWGIIGLIVMVAAWGIVNLVVNTLGLDTTTVPSLPTFSTE</sequence>
<proteinExistence type="predicted"/>
<dbReference type="Pfam" id="PF18895">
    <property type="entry name" value="T4SS_pilin"/>
    <property type="match status" value="1"/>
</dbReference>
<dbReference type="STRING" id="1798338.A3J56_03370"/>
<keyword evidence="1" id="KW-1133">Transmembrane helix</keyword>
<evidence type="ECO:0000313" key="2">
    <source>
        <dbReference type="EMBL" id="OGF74578.1"/>
    </source>
</evidence>
<evidence type="ECO:0000256" key="1">
    <source>
        <dbReference type="SAM" id="Phobius"/>
    </source>
</evidence>
<dbReference type="Proteomes" id="UP000178406">
    <property type="component" value="Unassembled WGS sequence"/>
</dbReference>
<accession>A0A1F5WFW1</accession>
<comment type="caution">
    <text evidence="2">The sequence shown here is derived from an EMBL/GenBank/DDBJ whole genome shotgun (WGS) entry which is preliminary data.</text>
</comment>
<dbReference type="InterPro" id="IPR043993">
    <property type="entry name" value="T4SS_pilin"/>
</dbReference>
<protein>
    <submittedName>
        <fullName evidence="2">Uncharacterized protein</fullName>
    </submittedName>
</protein>
<keyword evidence="1" id="KW-0812">Transmembrane</keyword>
<dbReference type="AlphaFoldDB" id="A0A1F5WFW1"/>
<dbReference type="EMBL" id="MFHQ01000013">
    <property type="protein sequence ID" value="OGF74578.1"/>
    <property type="molecule type" value="Genomic_DNA"/>
</dbReference>
<reference evidence="2 3" key="1">
    <citation type="journal article" date="2016" name="Nat. Commun.">
        <title>Thousands of microbial genomes shed light on interconnected biogeochemical processes in an aquifer system.</title>
        <authorList>
            <person name="Anantharaman K."/>
            <person name="Brown C.T."/>
            <person name="Hug L.A."/>
            <person name="Sharon I."/>
            <person name="Castelle C.J."/>
            <person name="Probst A.J."/>
            <person name="Thomas B.C."/>
            <person name="Singh A."/>
            <person name="Wilkins M.J."/>
            <person name="Karaoz U."/>
            <person name="Brodie E.L."/>
            <person name="Williams K.H."/>
            <person name="Hubbard S.S."/>
            <person name="Banfield J.F."/>
        </authorList>
    </citation>
    <scope>NUCLEOTIDE SEQUENCE [LARGE SCALE GENOMIC DNA]</scope>
</reference>
<feature type="transmembrane region" description="Helical" evidence="1">
    <location>
        <begin position="103"/>
        <end position="125"/>
    </location>
</feature>
<evidence type="ECO:0000313" key="3">
    <source>
        <dbReference type="Proteomes" id="UP000178406"/>
    </source>
</evidence>